<comment type="caution">
    <text evidence="10">The sequence shown here is derived from an EMBL/GenBank/DDBJ whole genome shotgun (WGS) entry which is preliminary data.</text>
</comment>
<keyword evidence="3" id="KW-0285">Flavoprotein</keyword>
<keyword evidence="4" id="KW-0274">FAD</keyword>
<evidence type="ECO:0000256" key="6">
    <source>
        <dbReference type="ARBA" id="ARBA00023002"/>
    </source>
</evidence>
<organism evidence="10 11">
    <name type="scientific">Ignatzschineria indica</name>
    <dbReference type="NCBI Taxonomy" id="472583"/>
    <lineage>
        <taxon>Bacteria</taxon>
        <taxon>Pseudomonadati</taxon>
        <taxon>Pseudomonadota</taxon>
        <taxon>Gammaproteobacteria</taxon>
        <taxon>Cardiobacteriales</taxon>
        <taxon>Ignatzschineriaceae</taxon>
        <taxon>Ignatzschineria</taxon>
    </lineage>
</organism>
<dbReference type="Proteomes" id="UP000244948">
    <property type="component" value="Unassembled WGS sequence"/>
</dbReference>
<dbReference type="Pfam" id="PF00743">
    <property type="entry name" value="FMO-like"/>
    <property type="match status" value="2"/>
</dbReference>
<evidence type="ECO:0000256" key="8">
    <source>
        <dbReference type="ARBA" id="ARBA00034528"/>
    </source>
</evidence>
<reference evidence="10 11" key="1">
    <citation type="journal article" date="2018" name="Genome Announc.">
        <title>Ignatzschineria cameli sp. nov., isolated from necrotic foot tissue of dromedaries (Camelus dromedarius) and associated maggots (Wohlfahrtia species) in Dubai.</title>
        <authorList>
            <person name="Tsang C.C."/>
            <person name="Tang J.Y."/>
            <person name="Fong J.Y."/>
            <person name="Kinne J."/>
            <person name="Lee H.H."/>
            <person name="Joseph M."/>
            <person name="Jose S."/>
            <person name="Schuster R.K."/>
            <person name="Tang Y."/>
            <person name="Sivakumar S."/>
            <person name="Chen J.H."/>
            <person name="Teng J.L."/>
            <person name="Lau S.K."/>
            <person name="Wernery U."/>
            <person name="Woo P.C."/>
        </authorList>
    </citation>
    <scope>NUCLEOTIDE SEQUENCE [LARGE SCALE GENOMIC DNA]</scope>
    <source>
        <strain evidence="10 11">KCTC 22643</strain>
    </source>
</reference>
<dbReference type="GO" id="GO:0050660">
    <property type="term" value="F:flavin adenine dinucleotide binding"/>
    <property type="evidence" value="ECO:0007669"/>
    <property type="project" value="InterPro"/>
</dbReference>
<comment type="similarity">
    <text evidence="2">Belongs to the FMO family.</text>
</comment>
<proteinExistence type="inferred from homology"/>
<dbReference type="InterPro" id="IPR000960">
    <property type="entry name" value="Flavin_mOase"/>
</dbReference>
<gene>
    <name evidence="10" type="ORF">DC082_03090</name>
</gene>
<dbReference type="AlphaFoldDB" id="A0A2U2AN02"/>
<accession>A0A2U2AN02</accession>
<keyword evidence="11" id="KW-1185">Reference proteome</keyword>
<dbReference type="EC" id="1.14.13.148" evidence="8"/>
<evidence type="ECO:0000256" key="1">
    <source>
        <dbReference type="ARBA" id="ARBA00001974"/>
    </source>
</evidence>
<evidence type="ECO:0000256" key="3">
    <source>
        <dbReference type="ARBA" id="ARBA00022630"/>
    </source>
</evidence>
<evidence type="ECO:0000256" key="5">
    <source>
        <dbReference type="ARBA" id="ARBA00022857"/>
    </source>
</evidence>
<dbReference type="RefSeq" id="WP_109235707.1">
    <property type="nucleotide sequence ID" value="NZ_BMXZ01000001.1"/>
</dbReference>
<evidence type="ECO:0000313" key="11">
    <source>
        <dbReference type="Proteomes" id="UP000244948"/>
    </source>
</evidence>
<keyword evidence="7" id="KW-0503">Monooxygenase</keyword>
<dbReference type="PANTHER" id="PTHR23023">
    <property type="entry name" value="DIMETHYLANILINE MONOOXYGENASE"/>
    <property type="match status" value="1"/>
</dbReference>
<dbReference type="GO" id="GO:0050661">
    <property type="term" value="F:NADP binding"/>
    <property type="evidence" value="ECO:0007669"/>
    <property type="project" value="InterPro"/>
</dbReference>
<dbReference type="SUPFAM" id="SSF51905">
    <property type="entry name" value="FAD/NAD(P)-binding domain"/>
    <property type="match status" value="2"/>
</dbReference>
<dbReference type="InterPro" id="IPR036188">
    <property type="entry name" value="FAD/NAD-bd_sf"/>
</dbReference>
<dbReference type="InterPro" id="IPR050346">
    <property type="entry name" value="FMO-like"/>
</dbReference>
<keyword evidence="5" id="KW-0521">NADP</keyword>
<evidence type="ECO:0000256" key="7">
    <source>
        <dbReference type="ARBA" id="ARBA00023033"/>
    </source>
</evidence>
<sequence>MNQQTRIAVLGAGPSGLAQLRAFQTLRDQGKEIPEIVCYEKQEDWGGMWRYNWETCTDRNGEPVHGSMYRFLWINAPKEALEFGDYTFDDHFKEPIPSYVPRAVLKEYVISRVEKNNVRQYIRFNHAVRWVEYNEETEKFTVSVMDHNQNKLITEEFDYVVCATGHFSTPNIPRFDGLSMSSGRVLHSHEFRDAREFKGQDVLIIGSSYSAEDIGTQCYKYGAKSITFSYRTNPIGHDWPEGFTEVPLLERMDDDVAHFKDGTKKKIDSVILCTGFKFNFPFLHDNVRLVAKESIYPENLYKGVCLIDNPKMFYVGMQNQYYTFNMFDTQAWTVRDMIMGTQKLPSKEEMRKDSQKWIDRLEKLSTDHEFIDYQASYIEELLKGTDYPDFHVHEQGLILKSWQEDKKEDIMGFRNKSYSSTITGTLASALPKPWMEIMDDSYRGFMAQEFVEAEEDALTGEPVECEK</sequence>
<comment type="cofactor">
    <cofactor evidence="1">
        <name>FAD</name>
        <dbReference type="ChEBI" id="CHEBI:57692"/>
    </cofactor>
</comment>
<protein>
    <recommendedName>
        <fullName evidence="9">Trimethylamine monooxygenase</fullName>
        <ecNumber evidence="8">1.14.13.148</ecNumber>
    </recommendedName>
</protein>
<name>A0A2U2AN02_9GAMM</name>
<dbReference type="Gene3D" id="3.50.50.60">
    <property type="entry name" value="FAD/NAD(P)-binding domain"/>
    <property type="match status" value="2"/>
</dbReference>
<dbReference type="InterPro" id="IPR020946">
    <property type="entry name" value="Flavin_mOase-like"/>
</dbReference>
<dbReference type="GO" id="GO:0034899">
    <property type="term" value="F:trimethylamine monooxygenase activity"/>
    <property type="evidence" value="ECO:0007669"/>
    <property type="project" value="UniProtKB-EC"/>
</dbReference>
<evidence type="ECO:0000256" key="9">
    <source>
        <dbReference type="ARBA" id="ARBA00035159"/>
    </source>
</evidence>
<evidence type="ECO:0000256" key="2">
    <source>
        <dbReference type="ARBA" id="ARBA00009183"/>
    </source>
</evidence>
<dbReference type="GO" id="GO:0004499">
    <property type="term" value="F:N,N-dimethylaniline monooxygenase activity"/>
    <property type="evidence" value="ECO:0007669"/>
    <property type="project" value="InterPro"/>
</dbReference>
<dbReference type="PIRSF" id="PIRSF000332">
    <property type="entry name" value="FMO"/>
    <property type="match status" value="1"/>
</dbReference>
<dbReference type="EMBL" id="QEWR01000002">
    <property type="protein sequence ID" value="PWD84538.1"/>
    <property type="molecule type" value="Genomic_DNA"/>
</dbReference>
<dbReference type="FunFam" id="3.50.50.60:FF:000138">
    <property type="entry name" value="Flavin-containing monooxygenase"/>
    <property type="match status" value="1"/>
</dbReference>
<evidence type="ECO:0000256" key="4">
    <source>
        <dbReference type="ARBA" id="ARBA00022827"/>
    </source>
</evidence>
<evidence type="ECO:0000313" key="10">
    <source>
        <dbReference type="EMBL" id="PWD84538.1"/>
    </source>
</evidence>
<keyword evidence="6" id="KW-0560">Oxidoreductase</keyword>